<sequence length="217" mass="24777">MAQKREIPYIWVTWLTKLLVGEHSCEWAGWFRSNHLNSSFNKIPTTFDVAEWQINHTTLLNNAREDLENSGWTVFTEHQNSFRLRGSSAILGGKPDLVAVSNNKGIILDVKTGQPLPSHHVQVLLYMYAVPKALRQYSGVTFEGRVVYPTHLDRVPTNGVDSNFVNNFSELIRRLASVYPARRVPSNLECSFCNITKIDCPDRIELQKEGLEKTEDF</sequence>
<dbReference type="InterPro" id="IPR038726">
    <property type="entry name" value="PDDEXK_AddAB-type"/>
</dbReference>
<dbReference type="AlphaFoldDB" id="A0A381VT65"/>
<proteinExistence type="predicted"/>
<dbReference type="InterPro" id="IPR011604">
    <property type="entry name" value="PDDEXK-like_dom_sf"/>
</dbReference>
<accession>A0A381VT65</accession>
<reference evidence="2" key="1">
    <citation type="submission" date="2018-05" db="EMBL/GenBank/DDBJ databases">
        <authorList>
            <person name="Lanie J.A."/>
            <person name="Ng W.-L."/>
            <person name="Kazmierczak K.M."/>
            <person name="Andrzejewski T.M."/>
            <person name="Davidsen T.M."/>
            <person name="Wayne K.J."/>
            <person name="Tettelin H."/>
            <person name="Glass J.I."/>
            <person name="Rusch D."/>
            <person name="Podicherti R."/>
            <person name="Tsui H.-C.T."/>
            <person name="Winkler M.E."/>
        </authorList>
    </citation>
    <scope>NUCLEOTIDE SEQUENCE</scope>
</reference>
<name>A0A381VT65_9ZZZZ</name>
<feature type="domain" description="PD-(D/E)XK endonuclease-like" evidence="1">
    <location>
        <begin position="64"/>
        <end position="194"/>
    </location>
</feature>
<dbReference type="Gene3D" id="3.90.320.10">
    <property type="match status" value="1"/>
</dbReference>
<evidence type="ECO:0000313" key="2">
    <source>
        <dbReference type="EMBL" id="SVA42753.1"/>
    </source>
</evidence>
<dbReference type="EMBL" id="UINC01009537">
    <property type="protein sequence ID" value="SVA42753.1"/>
    <property type="molecule type" value="Genomic_DNA"/>
</dbReference>
<dbReference type="Pfam" id="PF12705">
    <property type="entry name" value="PDDEXK_1"/>
    <property type="match status" value="1"/>
</dbReference>
<evidence type="ECO:0000259" key="1">
    <source>
        <dbReference type="Pfam" id="PF12705"/>
    </source>
</evidence>
<gene>
    <name evidence="2" type="ORF">METZ01_LOCUS95607</name>
</gene>
<organism evidence="2">
    <name type="scientific">marine metagenome</name>
    <dbReference type="NCBI Taxonomy" id="408172"/>
    <lineage>
        <taxon>unclassified sequences</taxon>
        <taxon>metagenomes</taxon>
        <taxon>ecological metagenomes</taxon>
    </lineage>
</organism>
<protein>
    <recommendedName>
        <fullName evidence="1">PD-(D/E)XK endonuclease-like domain-containing protein</fullName>
    </recommendedName>
</protein>